<gene>
    <name evidence="1" type="ORF">M406DRAFT_322039</name>
</gene>
<comment type="caution">
    <text evidence="1">The sequence shown here is derived from an EMBL/GenBank/DDBJ whole genome shotgun (WGS) entry which is preliminary data.</text>
</comment>
<dbReference type="GeneID" id="63836720"/>
<dbReference type="EMBL" id="MU032347">
    <property type="protein sequence ID" value="KAF3765673.1"/>
    <property type="molecule type" value="Genomic_DNA"/>
</dbReference>
<evidence type="ECO:0000313" key="2">
    <source>
        <dbReference type="Proteomes" id="UP000803844"/>
    </source>
</evidence>
<accession>A0A9P4Y2X2</accession>
<dbReference type="AlphaFoldDB" id="A0A9P4Y2X2"/>
<evidence type="ECO:0000313" key="1">
    <source>
        <dbReference type="EMBL" id="KAF3765673.1"/>
    </source>
</evidence>
<sequence>MAMSRAVPAPLSPGNDIHLIVGIFSTPDGEPQEISVDVKDAKSLFRKFRWATWRLRGMYGFFSLKTVAAFKVYECIGTNHGGHRRIDLDDASTASMKQLFLAYKQARFRDDVAIKWAKWINVCLNENSYSIELVLDWSPTRLAIALLSPVALSLAVGSWFNSRDWTDLATIQTAWGIASYVVTATGCM</sequence>
<dbReference type="Proteomes" id="UP000803844">
    <property type="component" value="Unassembled WGS sequence"/>
</dbReference>
<name>A0A9P4Y2X2_CRYP1</name>
<reference evidence="1" key="1">
    <citation type="journal article" date="2020" name="Phytopathology">
        <title>Genome sequence of the chestnut blight fungus Cryphonectria parasitica EP155: A fundamental resource for an archetypical invasive plant pathogen.</title>
        <authorList>
            <person name="Crouch J.A."/>
            <person name="Dawe A."/>
            <person name="Aerts A."/>
            <person name="Barry K."/>
            <person name="Churchill A.C.L."/>
            <person name="Grimwood J."/>
            <person name="Hillman B."/>
            <person name="Milgroom M.G."/>
            <person name="Pangilinan J."/>
            <person name="Smith M."/>
            <person name="Salamov A."/>
            <person name="Schmutz J."/>
            <person name="Yadav J."/>
            <person name="Grigoriev I.V."/>
            <person name="Nuss D."/>
        </authorList>
    </citation>
    <scope>NUCLEOTIDE SEQUENCE</scope>
    <source>
        <strain evidence="1">EP155</strain>
    </source>
</reference>
<protein>
    <submittedName>
        <fullName evidence="1">Uncharacterized protein</fullName>
    </submittedName>
</protein>
<dbReference type="OrthoDB" id="5420013at2759"/>
<dbReference type="RefSeq" id="XP_040776634.1">
    <property type="nucleotide sequence ID" value="XM_040919591.1"/>
</dbReference>
<organism evidence="1 2">
    <name type="scientific">Cryphonectria parasitica (strain ATCC 38755 / EP155)</name>
    <dbReference type="NCBI Taxonomy" id="660469"/>
    <lineage>
        <taxon>Eukaryota</taxon>
        <taxon>Fungi</taxon>
        <taxon>Dikarya</taxon>
        <taxon>Ascomycota</taxon>
        <taxon>Pezizomycotina</taxon>
        <taxon>Sordariomycetes</taxon>
        <taxon>Sordariomycetidae</taxon>
        <taxon>Diaporthales</taxon>
        <taxon>Cryphonectriaceae</taxon>
        <taxon>Cryphonectria-Endothia species complex</taxon>
        <taxon>Cryphonectria</taxon>
    </lineage>
</organism>
<keyword evidence="2" id="KW-1185">Reference proteome</keyword>
<proteinExistence type="predicted"/>